<dbReference type="WBParaSite" id="L893_g412.t1">
    <property type="protein sequence ID" value="L893_g412.t1"/>
    <property type="gene ID" value="L893_g412"/>
</dbReference>
<organism evidence="2 3">
    <name type="scientific">Steinernema glaseri</name>
    <dbReference type="NCBI Taxonomy" id="37863"/>
    <lineage>
        <taxon>Eukaryota</taxon>
        <taxon>Metazoa</taxon>
        <taxon>Ecdysozoa</taxon>
        <taxon>Nematoda</taxon>
        <taxon>Chromadorea</taxon>
        <taxon>Rhabditida</taxon>
        <taxon>Tylenchina</taxon>
        <taxon>Panagrolaimomorpha</taxon>
        <taxon>Strongyloidoidea</taxon>
        <taxon>Steinernematidae</taxon>
        <taxon>Steinernema</taxon>
    </lineage>
</organism>
<accession>A0A1I8AC93</accession>
<evidence type="ECO:0000256" key="1">
    <source>
        <dbReference type="SAM" id="MobiDB-lite"/>
    </source>
</evidence>
<protein>
    <submittedName>
        <fullName evidence="3">Uncharacterized protein</fullName>
    </submittedName>
</protein>
<reference evidence="3" key="1">
    <citation type="submission" date="2016-11" db="UniProtKB">
        <authorList>
            <consortium name="WormBaseParasite"/>
        </authorList>
    </citation>
    <scope>IDENTIFICATION</scope>
</reference>
<feature type="region of interest" description="Disordered" evidence="1">
    <location>
        <begin position="36"/>
        <end position="114"/>
    </location>
</feature>
<name>A0A1I8AC93_9BILA</name>
<dbReference type="AlphaFoldDB" id="A0A1I8AC93"/>
<evidence type="ECO:0000313" key="3">
    <source>
        <dbReference type="WBParaSite" id="L893_g412.t1"/>
    </source>
</evidence>
<feature type="compositionally biased region" description="Basic and acidic residues" evidence="1">
    <location>
        <begin position="88"/>
        <end position="99"/>
    </location>
</feature>
<sequence>MSFEIYYCFCLLRASKDLTSSISVRNRAAGCFHSSRCSSARRDSDNRTPLRGRRRNHWLLRGAGDEQAEGDTVSEHVHPGAEGTTTPPRREARGSDRRGQAAYGAEDSPPQHGKKLAGVTTAIRCVFIDAFYVCKNSANIGILLAHIGLVLGGRSMESLEIVQRRAAEWRSCKMPTL</sequence>
<dbReference type="Proteomes" id="UP000095287">
    <property type="component" value="Unplaced"/>
</dbReference>
<evidence type="ECO:0000313" key="2">
    <source>
        <dbReference type="Proteomes" id="UP000095287"/>
    </source>
</evidence>
<keyword evidence="2" id="KW-1185">Reference proteome</keyword>
<proteinExistence type="predicted"/>